<comment type="caution">
    <text evidence="1">The sequence shown here is derived from an EMBL/GenBank/DDBJ whole genome shotgun (WGS) entry which is preliminary data.</text>
</comment>
<gene>
    <name evidence="1" type="ORF">DEU50_12265</name>
</gene>
<reference evidence="1 2" key="1">
    <citation type="submission" date="2018-06" db="EMBL/GenBank/DDBJ databases">
        <title>Freshwater and sediment microbial communities from various areas in North America, analyzing microbe dynamics in response to fracking.</title>
        <authorList>
            <person name="Lamendella R."/>
        </authorList>
    </citation>
    <scope>NUCLEOTIDE SEQUENCE [LARGE SCALE GENOMIC DNA]</scope>
    <source>
        <strain evidence="1 2">17</strain>
    </source>
</reference>
<dbReference type="Gene3D" id="3.10.20.30">
    <property type="match status" value="1"/>
</dbReference>
<evidence type="ECO:0000313" key="1">
    <source>
        <dbReference type="EMBL" id="RAI99678.1"/>
    </source>
</evidence>
<dbReference type="EMBL" id="QLLM01000022">
    <property type="protein sequence ID" value="RAI99678.1"/>
    <property type="molecule type" value="Genomic_DNA"/>
</dbReference>
<name>A0AAX1PDI7_AERSA</name>
<sequence length="87" mass="9747">MNEINVSVSVPKAIGESSKITMFGTDSVFNIITNNTSSDVYERIFTNERKFNRFVLVYLNGERIKEPSTMLSNINNEIDIIIPMAGG</sequence>
<dbReference type="AlphaFoldDB" id="A0AAX1PDI7"/>
<evidence type="ECO:0008006" key="3">
    <source>
        <dbReference type="Google" id="ProtNLM"/>
    </source>
</evidence>
<dbReference type="Proteomes" id="UP000249422">
    <property type="component" value="Unassembled WGS sequence"/>
</dbReference>
<proteinExistence type="predicted"/>
<dbReference type="InterPro" id="IPR012675">
    <property type="entry name" value="Beta-grasp_dom_sf"/>
</dbReference>
<dbReference type="RefSeq" id="WP_146612930.1">
    <property type="nucleotide sequence ID" value="NZ_CAWNWF010000022.1"/>
</dbReference>
<accession>A0AAX1PDI7</accession>
<protein>
    <recommendedName>
        <fullName evidence="3">MoaD/ThiS family protein</fullName>
    </recommendedName>
</protein>
<evidence type="ECO:0000313" key="2">
    <source>
        <dbReference type="Proteomes" id="UP000249422"/>
    </source>
</evidence>
<organism evidence="1 2">
    <name type="scientific">Aeromonas salmonicida</name>
    <dbReference type="NCBI Taxonomy" id="645"/>
    <lineage>
        <taxon>Bacteria</taxon>
        <taxon>Pseudomonadati</taxon>
        <taxon>Pseudomonadota</taxon>
        <taxon>Gammaproteobacteria</taxon>
        <taxon>Aeromonadales</taxon>
        <taxon>Aeromonadaceae</taxon>
        <taxon>Aeromonas</taxon>
    </lineage>
</organism>